<protein>
    <recommendedName>
        <fullName evidence="3">NurA domain-containing protein</fullName>
    </recommendedName>
</protein>
<sequence>MSRIMTKIAEETNGKSFKTFKYSFDSTDMPSFDYDDNSDITWERMGETVTHKKAIDLSIQAKKIATGKPAFTYFLDGSRRAFKVDDIAYRNQVYPVIAGQIGIGCCKRENKEMKPFDFEKRLVIALPKVANQDDWNKKLFFKNLLKKVNMDERLSKEGIEFTDIIPYSCKKDEAEKMENKGIAVIQDLMVEKEKMMVAKLASKNLLSYDSYLLKDGSLEYRVVDMKNEREVRNFKNNYRWVIGASKSFNPENCKDHKGKNNSNLIVDLKLYHRTPVNMYSSPRIGNMKFAVWYVRIRDKIHTSNAFDGILKLEKILVTDEQIANGVDTEEVDWITANIINERNPVCYGDDFRWANHLYPVYVTERYVKSKYISNTMFLNLF</sequence>
<evidence type="ECO:0008006" key="3">
    <source>
        <dbReference type="Google" id="ProtNLM"/>
    </source>
</evidence>
<dbReference type="EMBL" id="SLWV01000041">
    <property type="protein sequence ID" value="TCO68734.1"/>
    <property type="molecule type" value="Genomic_DNA"/>
</dbReference>
<organism evidence="1 2">
    <name type="scientific">Marinisporobacter balticus</name>
    <dbReference type="NCBI Taxonomy" id="2018667"/>
    <lineage>
        <taxon>Bacteria</taxon>
        <taxon>Bacillati</taxon>
        <taxon>Bacillota</taxon>
        <taxon>Clostridia</taxon>
        <taxon>Peptostreptococcales</taxon>
        <taxon>Thermotaleaceae</taxon>
        <taxon>Marinisporobacter</taxon>
    </lineage>
</organism>
<name>A0A4R2K825_9FIRM</name>
<dbReference type="InterPro" id="IPR012337">
    <property type="entry name" value="RNaseH-like_sf"/>
</dbReference>
<dbReference type="Proteomes" id="UP000294919">
    <property type="component" value="Unassembled WGS sequence"/>
</dbReference>
<gene>
    <name evidence="1" type="ORF">EV214_14113</name>
</gene>
<comment type="caution">
    <text evidence="1">The sequence shown here is derived from an EMBL/GenBank/DDBJ whole genome shotgun (WGS) entry which is preliminary data.</text>
</comment>
<dbReference type="SUPFAM" id="SSF53098">
    <property type="entry name" value="Ribonuclease H-like"/>
    <property type="match status" value="1"/>
</dbReference>
<reference evidence="1 2" key="1">
    <citation type="submission" date="2019-03" db="EMBL/GenBank/DDBJ databases">
        <title>Genomic Encyclopedia of Type Strains, Phase IV (KMG-IV): sequencing the most valuable type-strain genomes for metagenomic binning, comparative biology and taxonomic classification.</title>
        <authorList>
            <person name="Goeker M."/>
        </authorList>
    </citation>
    <scope>NUCLEOTIDE SEQUENCE [LARGE SCALE GENOMIC DNA]</scope>
    <source>
        <strain evidence="1 2">DSM 102940</strain>
    </source>
</reference>
<proteinExistence type="predicted"/>
<accession>A0A4R2K825</accession>
<dbReference type="OrthoDB" id="1791270at2"/>
<dbReference type="RefSeq" id="WP_132248102.1">
    <property type="nucleotide sequence ID" value="NZ_SLWV01000041.1"/>
</dbReference>
<evidence type="ECO:0000313" key="2">
    <source>
        <dbReference type="Proteomes" id="UP000294919"/>
    </source>
</evidence>
<evidence type="ECO:0000313" key="1">
    <source>
        <dbReference type="EMBL" id="TCO68734.1"/>
    </source>
</evidence>
<dbReference type="AlphaFoldDB" id="A0A4R2K825"/>
<keyword evidence="2" id="KW-1185">Reference proteome</keyword>